<keyword evidence="1" id="KW-0812">Transmembrane</keyword>
<evidence type="ECO:0000313" key="2">
    <source>
        <dbReference type="EMBL" id="QDG51843.1"/>
    </source>
</evidence>
<name>A0A4Y6PUC4_PERCE</name>
<keyword evidence="1" id="KW-1133">Transmembrane helix</keyword>
<feature type="transmembrane region" description="Helical" evidence="1">
    <location>
        <begin position="124"/>
        <end position="144"/>
    </location>
</feature>
<evidence type="ECO:0000256" key="1">
    <source>
        <dbReference type="SAM" id="Phobius"/>
    </source>
</evidence>
<keyword evidence="3" id="KW-1185">Reference proteome</keyword>
<feature type="transmembrane region" description="Helical" evidence="1">
    <location>
        <begin position="446"/>
        <end position="466"/>
    </location>
</feature>
<feature type="transmembrane region" description="Helical" evidence="1">
    <location>
        <begin position="362"/>
        <end position="380"/>
    </location>
</feature>
<protein>
    <submittedName>
        <fullName evidence="2">DUF2029 domain-containing protein</fullName>
    </submittedName>
</protein>
<keyword evidence="1" id="KW-0472">Membrane</keyword>
<feature type="transmembrane region" description="Helical" evidence="1">
    <location>
        <begin position="35"/>
        <end position="53"/>
    </location>
</feature>
<evidence type="ECO:0000313" key="3">
    <source>
        <dbReference type="Proteomes" id="UP000315995"/>
    </source>
</evidence>
<dbReference type="EMBL" id="CP041186">
    <property type="protein sequence ID" value="QDG51843.1"/>
    <property type="molecule type" value="Genomic_DNA"/>
</dbReference>
<organism evidence="2 3">
    <name type="scientific">Persicimonas caeni</name>
    <dbReference type="NCBI Taxonomy" id="2292766"/>
    <lineage>
        <taxon>Bacteria</taxon>
        <taxon>Deltaproteobacteria</taxon>
        <taxon>Bradymonadales</taxon>
        <taxon>Bradymonadaceae</taxon>
        <taxon>Persicimonas</taxon>
    </lineage>
</organism>
<dbReference type="RefSeq" id="WP_141198323.1">
    <property type="nucleotide sequence ID" value="NZ_CP041186.1"/>
</dbReference>
<feature type="transmembrane region" description="Helical" evidence="1">
    <location>
        <begin position="6"/>
        <end position="23"/>
    </location>
</feature>
<proteinExistence type="predicted"/>
<accession>A0A4Y6PUC4</accession>
<accession>A0A5B8Y5Y3</accession>
<feature type="transmembrane region" description="Helical" evidence="1">
    <location>
        <begin position="156"/>
        <end position="175"/>
    </location>
</feature>
<feature type="transmembrane region" description="Helical" evidence="1">
    <location>
        <begin position="386"/>
        <end position="410"/>
    </location>
</feature>
<reference evidence="2 3" key="1">
    <citation type="submission" date="2019-06" db="EMBL/GenBank/DDBJ databases">
        <title>Persicimonas caeni gen. nov., sp. nov., a predatory bacterium isolated from solar saltern.</title>
        <authorList>
            <person name="Wang S."/>
        </authorList>
    </citation>
    <scope>NUCLEOTIDE SEQUENCE [LARGE SCALE GENOMIC DNA]</scope>
    <source>
        <strain evidence="2 3">YN101</strain>
    </source>
</reference>
<feature type="transmembrane region" description="Helical" evidence="1">
    <location>
        <begin position="247"/>
        <end position="265"/>
    </location>
</feature>
<gene>
    <name evidence="2" type="ORF">FIV42_14170</name>
</gene>
<dbReference type="GO" id="GO:0016758">
    <property type="term" value="F:hexosyltransferase activity"/>
    <property type="evidence" value="ECO:0007669"/>
    <property type="project" value="InterPro"/>
</dbReference>
<feature type="transmembrane region" description="Helical" evidence="1">
    <location>
        <begin position="422"/>
        <end position="440"/>
    </location>
</feature>
<dbReference type="AlphaFoldDB" id="A0A4Y6PUC4"/>
<dbReference type="OrthoDB" id="3362857at2"/>
<dbReference type="Pfam" id="PF26314">
    <property type="entry name" value="MptA_B_family"/>
    <property type="match status" value="1"/>
</dbReference>
<feature type="transmembrane region" description="Helical" evidence="1">
    <location>
        <begin position="206"/>
        <end position="227"/>
    </location>
</feature>
<dbReference type="GO" id="GO:0005886">
    <property type="term" value="C:plasma membrane"/>
    <property type="evidence" value="ECO:0007669"/>
    <property type="project" value="UniProtKB-SubCell"/>
</dbReference>
<dbReference type="Proteomes" id="UP000315995">
    <property type="component" value="Chromosome"/>
</dbReference>
<sequence>MLPDSAILSLYAALFVPWAWLVLRSDDKPLAWSRLIGAAVLARLALVFIEPMLSDDIFRYVWDGRVAHAGINPYLHAPASEALAHLRDAQLWPKINHPEVPTIYPPVAQMLFWLNAALGGGTTLLRLLLVGVEAAGVGFVWFVLSRTRPKLDESALKRAFIIYALCPLVVVEVAWSGHVDVLAWMPLVAALVLMVRAPTYRAAAGAGALFGLSIAAKFLGVLALPLVLLAPRARFESTLAEAARRRVIFVALAAVVIAVSYMPYLDAGSKLFSGFGTYASSWQGNDGPFRALAELSEESLERWAPPGNTIVGETRINRFDGKVIFTFPQYDELFSEMGWTRTWRGMEVPSTSFAADQIAQTVAKLVAVFIVALAMLWALVMRRDPIAGTLLVLLALFFMAPVVHPWYVAWLVPLAALRRSKTALVFAFVVLAAYVGWMNARAGGSWMVPHWLVAVEFGVVGVVWLWESINSPRTTARAPR</sequence>